<evidence type="ECO:0000313" key="8">
    <source>
        <dbReference type="EMBL" id="GMJ05703.1"/>
    </source>
</evidence>
<feature type="compositionally biased region" description="Basic and acidic residues" evidence="6">
    <location>
        <begin position="353"/>
        <end position="366"/>
    </location>
</feature>
<feature type="domain" description="HTH myb-type" evidence="7">
    <location>
        <begin position="218"/>
        <end position="276"/>
    </location>
</feature>
<keyword evidence="3" id="KW-0238">DNA-binding</keyword>
<dbReference type="InterPro" id="IPR017930">
    <property type="entry name" value="Myb_dom"/>
</dbReference>
<evidence type="ECO:0000256" key="1">
    <source>
        <dbReference type="ARBA" id="ARBA00004123"/>
    </source>
</evidence>
<feature type="region of interest" description="Disordered" evidence="6">
    <location>
        <begin position="86"/>
        <end position="225"/>
    </location>
</feature>
<dbReference type="Proteomes" id="UP001165190">
    <property type="component" value="Unassembled WGS sequence"/>
</dbReference>
<dbReference type="PANTHER" id="PTHR31003">
    <property type="entry name" value="MYB FAMILY TRANSCRIPTION FACTOR"/>
    <property type="match status" value="1"/>
</dbReference>
<feature type="compositionally biased region" description="Low complexity" evidence="6">
    <location>
        <begin position="368"/>
        <end position="386"/>
    </location>
</feature>
<dbReference type="GO" id="GO:0005634">
    <property type="term" value="C:nucleus"/>
    <property type="evidence" value="ECO:0007669"/>
    <property type="project" value="UniProtKB-SubCell"/>
</dbReference>
<comment type="subcellular location">
    <subcellularLocation>
        <location evidence="1">Nucleus</location>
    </subcellularLocation>
</comment>
<dbReference type="OrthoDB" id="1908613at2759"/>
<evidence type="ECO:0000256" key="3">
    <source>
        <dbReference type="ARBA" id="ARBA00023125"/>
    </source>
</evidence>
<keyword evidence="2" id="KW-0805">Transcription regulation</keyword>
<accession>A0A9W7J042</accession>
<evidence type="ECO:0000256" key="4">
    <source>
        <dbReference type="ARBA" id="ARBA00023163"/>
    </source>
</evidence>
<keyword evidence="4" id="KW-0804">Transcription</keyword>
<dbReference type="EMBL" id="BSYR01000045">
    <property type="protein sequence ID" value="GMJ05703.1"/>
    <property type="molecule type" value="Genomic_DNA"/>
</dbReference>
<keyword evidence="5" id="KW-0539">Nucleus</keyword>
<evidence type="ECO:0000256" key="2">
    <source>
        <dbReference type="ARBA" id="ARBA00023015"/>
    </source>
</evidence>
<keyword evidence="9" id="KW-1185">Reference proteome</keyword>
<name>A0A9W7J042_HIBTR</name>
<evidence type="ECO:0000259" key="7">
    <source>
        <dbReference type="PROSITE" id="PS51294"/>
    </source>
</evidence>
<dbReference type="InterPro" id="IPR009057">
    <property type="entry name" value="Homeodomain-like_sf"/>
</dbReference>
<dbReference type="NCBIfam" id="TIGR01557">
    <property type="entry name" value="myb_SHAQKYF"/>
    <property type="match status" value="1"/>
</dbReference>
<comment type="caution">
    <text evidence="8">The sequence shown here is derived from an EMBL/GenBank/DDBJ whole genome shotgun (WGS) entry which is preliminary data.</text>
</comment>
<feature type="compositionally biased region" description="Basic and acidic residues" evidence="6">
    <location>
        <begin position="207"/>
        <end position="216"/>
    </location>
</feature>
<reference evidence="8" key="1">
    <citation type="submission" date="2023-05" db="EMBL/GenBank/DDBJ databases">
        <title>Genome and transcriptome analyses reveal genes involved in the formation of fine ridges on petal epidermal cells in Hibiscus trionum.</title>
        <authorList>
            <person name="Koshimizu S."/>
            <person name="Masuda S."/>
            <person name="Ishii T."/>
            <person name="Shirasu K."/>
            <person name="Hoshino A."/>
            <person name="Arita M."/>
        </authorList>
    </citation>
    <scope>NUCLEOTIDE SEQUENCE</scope>
    <source>
        <strain evidence="8">Hamamatsu line</strain>
    </source>
</reference>
<evidence type="ECO:0000256" key="5">
    <source>
        <dbReference type="ARBA" id="ARBA00023242"/>
    </source>
</evidence>
<feature type="region of interest" description="Disordered" evidence="6">
    <location>
        <begin position="54"/>
        <end position="74"/>
    </location>
</feature>
<protein>
    <submittedName>
        <fullName evidence="8">NITRATE-INDUCIBLE</fullName>
    </submittedName>
</protein>
<dbReference type="SUPFAM" id="SSF46689">
    <property type="entry name" value="Homeodomain-like"/>
    <property type="match status" value="1"/>
</dbReference>
<dbReference type="PANTHER" id="PTHR31003:SF16">
    <property type="entry name" value="TRANSCRIPTION FACTOR HHO2"/>
    <property type="match status" value="1"/>
</dbReference>
<feature type="region of interest" description="Disordered" evidence="6">
    <location>
        <begin position="318"/>
        <end position="386"/>
    </location>
</feature>
<feature type="compositionally biased region" description="Low complexity" evidence="6">
    <location>
        <begin position="173"/>
        <end position="192"/>
    </location>
</feature>
<dbReference type="InterPro" id="IPR006447">
    <property type="entry name" value="Myb_dom_plants"/>
</dbReference>
<dbReference type="Pfam" id="PF26575">
    <property type="entry name" value="HHO5_N"/>
    <property type="match status" value="1"/>
</dbReference>
<proteinExistence type="predicted"/>
<dbReference type="AlphaFoldDB" id="A0A9W7J042"/>
<organism evidence="8 9">
    <name type="scientific">Hibiscus trionum</name>
    <name type="common">Flower of an hour</name>
    <dbReference type="NCBI Taxonomy" id="183268"/>
    <lineage>
        <taxon>Eukaryota</taxon>
        <taxon>Viridiplantae</taxon>
        <taxon>Streptophyta</taxon>
        <taxon>Embryophyta</taxon>
        <taxon>Tracheophyta</taxon>
        <taxon>Spermatophyta</taxon>
        <taxon>Magnoliopsida</taxon>
        <taxon>eudicotyledons</taxon>
        <taxon>Gunneridae</taxon>
        <taxon>Pentapetalae</taxon>
        <taxon>rosids</taxon>
        <taxon>malvids</taxon>
        <taxon>Malvales</taxon>
        <taxon>Malvaceae</taxon>
        <taxon>Malvoideae</taxon>
        <taxon>Hibiscus</taxon>
    </lineage>
</organism>
<sequence>MIEMDFAQKMRRCHEYVEALEEERRKIQVFQRELPLCLELVTQAIEACKKEISGGSTTTDYMQGQSDCSEQTTSDVPVLEEFIPIKKGSDCSEEDDEQESHKSKEKNVPAAVDQNRKSDWLRSVQLWNNNDQSPDLPLNQDAGNNGSAVEVKKTGGAFQPFQREKTAEKSVQSSAVAKTNASATSTSTTESGSRGGGGGEAINGNSSKKDEKEGQPSRKQRRCWSPELHRRFLHALQQLGGSHVATPKQIRELMKVDGLTNDEVKSHLQKYRLHTRRPSPSVQHNANPQAPQFVVVGGIWVPPPPEYATMTATTTSTSTATVTPTSGIYTPVATPIPTLAQPSGTMVQRPRPSHSEERGSHSEGRVHSNSPSTSSSTHTTTDSPAL</sequence>
<dbReference type="InterPro" id="IPR001005">
    <property type="entry name" value="SANT/Myb"/>
</dbReference>
<dbReference type="GO" id="GO:0003677">
    <property type="term" value="F:DNA binding"/>
    <property type="evidence" value="ECO:0007669"/>
    <property type="project" value="UniProtKB-KW"/>
</dbReference>
<dbReference type="Gene3D" id="1.10.10.60">
    <property type="entry name" value="Homeodomain-like"/>
    <property type="match status" value="1"/>
</dbReference>
<dbReference type="GO" id="GO:0003700">
    <property type="term" value="F:DNA-binding transcription factor activity"/>
    <property type="evidence" value="ECO:0007669"/>
    <property type="project" value="InterPro"/>
</dbReference>
<dbReference type="PROSITE" id="PS51294">
    <property type="entry name" value="HTH_MYB"/>
    <property type="match status" value="1"/>
</dbReference>
<dbReference type="InterPro" id="IPR044787">
    <property type="entry name" value="HHO5-like"/>
</dbReference>
<dbReference type="InterPro" id="IPR058673">
    <property type="entry name" value="HHO5-like_N"/>
</dbReference>
<dbReference type="FunFam" id="1.10.10.60:FF:000002">
    <property type="entry name" value="Myb family transcription factor"/>
    <property type="match status" value="1"/>
</dbReference>
<evidence type="ECO:0000313" key="9">
    <source>
        <dbReference type="Proteomes" id="UP001165190"/>
    </source>
</evidence>
<evidence type="ECO:0000256" key="6">
    <source>
        <dbReference type="SAM" id="MobiDB-lite"/>
    </source>
</evidence>
<dbReference type="Pfam" id="PF00249">
    <property type="entry name" value="Myb_DNA-binding"/>
    <property type="match status" value="1"/>
</dbReference>
<gene>
    <name evidence="8" type="ORF">HRI_004239500</name>
</gene>